<feature type="transmembrane region" description="Helical" evidence="1">
    <location>
        <begin position="12"/>
        <end position="34"/>
    </location>
</feature>
<keyword evidence="1" id="KW-1133">Transmembrane helix</keyword>
<keyword evidence="3" id="KW-1185">Reference proteome</keyword>
<keyword evidence="1" id="KW-0472">Membrane</keyword>
<dbReference type="RefSeq" id="WP_348704582.1">
    <property type="nucleotide sequence ID" value="NZ_CAXIYA010000022.1"/>
</dbReference>
<evidence type="ECO:0000313" key="2">
    <source>
        <dbReference type="EMBL" id="CAL2107414.1"/>
    </source>
</evidence>
<organism evidence="2 3">
    <name type="scientific">Tenacibaculum vairaonense</name>
    <dbReference type="NCBI Taxonomy" id="3137860"/>
    <lineage>
        <taxon>Bacteria</taxon>
        <taxon>Pseudomonadati</taxon>
        <taxon>Bacteroidota</taxon>
        <taxon>Flavobacteriia</taxon>
        <taxon>Flavobacteriales</taxon>
        <taxon>Flavobacteriaceae</taxon>
        <taxon>Tenacibaculum</taxon>
    </lineage>
</organism>
<name>A0ABP1FGI8_9FLAO</name>
<evidence type="ECO:0000313" key="3">
    <source>
        <dbReference type="Proteomes" id="UP001497602"/>
    </source>
</evidence>
<reference evidence="2 3" key="1">
    <citation type="submission" date="2024-05" db="EMBL/GenBank/DDBJ databases">
        <authorList>
            <person name="Duchaud E."/>
        </authorList>
    </citation>
    <scope>NUCLEOTIDE SEQUENCE [LARGE SCALE GENOMIC DNA]</scope>
    <source>
        <strain evidence="2">Ena-SAMPLE-TAB-13-05-2024-13:56:06:370-140305</strain>
    </source>
</reference>
<dbReference type="Proteomes" id="UP001497602">
    <property type="component" value="Unassembled WGS sequence"/>
</dbReference>
<keyword evidence="1" id="KW-0812">Transmembrane</keyword>
<comment type="caution">
    <text evidence="2">The sequence shown here is derived from an EMBL/GenBank/DDBJ whole genome shotgun (WGS) entry which is preliminary data.</text>
</comment>
<accession>A0ABP1FGI8</accession>
<protein>
    <submittedName>
        <fullName evidence="2">Uncharacterized protein</fullName>
    </submittedName>
</protein>
<gene>
    <name evidence="2" type="ORF">T190115A13A_30260</name>
</gene>
<feature type="transmembrane region" description="Helical" evidence="1">
    <location>
        <begin position="58"/>
        <end position="75"/>
    </location>
</feature>
<proteinExistence type="predicted"/>
<evidence type="ECO:0000256" key="1">
    <source>
        <dbReference type="SAM" id="Phobius"/>
    </source>
</evidence>
<sequence>MSLFKKMKSVGYWKNFARIAVPFFLIFVVISLLWNSGKAIFSGDFQTVFENQFSQGKWLPFFASKILGSIIYGIWMTNKHTK</sequence>
<dbReference type="EMBL" id="CAXJRC010000033">
    <property type="protein sequence ID" value="CAL2107414.1"/>
    <property type="molecule type" value="Genomic_DNA"/>
</dbReference>